<dbReference type="Proteomes" id="UP000466586">
    <property type="component" value="Unassembled WGS sequence"/>
</dbReference>
<proteinExistence type="predicted"/>
<dbReference type="Pfam" id="PF12867">
    <property type="entry name" value="DinB_2"/>
    <property type="match status" value="1"/>
</dbReference>
<protein>
    <submittedName>
        <fullName evidence="2">DinB family protein</fullName>
    </submittedName>
</protein>
<gene>
    <name evidence="2" type="ORF">GS399_04340</name>
</gene>
<dbReference type="InterPro" id="IPR024775">
    <property type="entry name" value="DinB-like"/>
</dbReference>
<dbReference type="InterPro" id="IPR034660">
    <property type="entry name" value="DinB/YfiT-like"/>
</dbReference>
<dbReference type="SUPFAM" id="SSF109854">
    <property type="entry name" value="DinB/YfiT-like putative metalloenzymes"/>
    <property type="match status" value="1"/>
</dbReference>
<dbReference type="AlphaFoldDB" id="A0A7K1Y7V0"/>
<feature type="domain" description="DinB-like" evidence="1">
    <location>
        <begin position="21"/>
        <end position="146"/>
    </location>
</feature>
<dbReference type="EMBL" id="WVHT01000002">
    <property type="protein sequence ID" value="MXV50189.1"/>
    <property type="molecule type" value="Genomic_DNA"/>
</dbReference>
<organism evidence="2 3">
    <name type="scientific">Hufsiella arboris</name>
    <dbReference type="NCBI Taxonomy" id="2695275"/>
    <lineage>
        <taxon>Bacteria</taxon>
        <taxon>Pseudomonadati</taxon>
        <taxon>Bacteroidota</taxon>
        <taxon>Sphingobacteriia</taxon>
        <taxon>Sphingobacteriales</taxon>
        <taxon>Sphingobacteriaceae</taxon>
        <taxon>Hufsiella</taxon>
    </lineage>
</organism>
<reference evidence="2 3" key="1">
    <citation type="submission" date="2019-11" db="EMBL/GenBank/DDBJ databases">
        <title>Pedobacter sp. HMF7647 Genome sequencing and assembly.</title>
        <authorList>
            <person name="Kang H."/>
            <person name="Kim H."/>
            <person name="Joh K."/>
        </authorList>
    </citation>
    <scope>NUCLEOTIDE SEQUENCE [LARGE SCALE GENOMIC DNA]</scope>
    <source>
        <strain evidence="2 3">HMF7647</strain>
    </source>
</reference>
<comment type="caution">
    <text evidence="2">The sequence shown here is derived from an EMBL/GenBank/DDBJ whole genome shotgun (WGS) entry which is preliminary data.</text>
</comment>
<evidence type="ECO:0000313" key="3">
    <source>
        <dbReference type="Proteomes" id="UP000466586"/>
    </source>
</evidence>
<evidence type="ECO:0000313" key="2">
    <source>
        <dbReference type="EMBL" id="MXV50189.1"/>
    </source>
</evidence>
<name>A0A7K1Y7V0_9SPHI</name>
<evidence type="ECO:0000259" key="1">
    <source>
        <dbReference type="Pfam" id="PF12867"/>
    </source>
</evidence>
<dbReference type="RefSeq" id="WP_160843370.1">
    <property type="nucleotide sequence ID" value="NZ_WVHT01000002.1"/>
</dbReference>
<keyword evidence="3" id="KW-1185">Reference proteome</keyword>
<sequence length="157" mass="18805">MENEQIIRKELADMINKGNAHATFEDAVKNISKENRTKVPEKLPYSLWQLIEHIRIAQWDIIEFCKNPDHQSPEWPKEYWVDNLEPTDEQWNNTLNTIRQDRNDFLEYLADLNNHLYKPFNHGNGQNLLREAMLISDHNAYHTGEIIILRRLLNDWK</sequence>
<dbReference type="Gene3D" id="1.20.120.450">
    <property type="entry name" value="dinb family like domain"/>
    <property type="match status" value="1"/>
</dbReference>
<accession>A0A7K1Y7V0</accession>